<evidence type="ECO:0000313" key="3">
    <source>
        <dbReference type="Proteomes" id="UP000324222"/>
    </source>
</evidence>
<protein>
    <submittedName>
        <fullName evidence="2">Uncharacterized protein</fullName>
    </submittedName>
</protein>
<keyword evidence="1" id="KW-0732">Signal</keyword>
<evidence type="ECO:0000313" key="2">
    <source>
        <dbReference type="EMBL" id="MPC61938.1"/>
    </source>
</evidence>
<proteinExistence type="predicted"/>
<accession>A0A5B7GYH9</accession>
<name>A0A5B7GYH9_PORTR</name>
<organism evidence="2 3">
    <name type="scientific">Portunus trituberculatus</name>
    <name type="common">Swimming crab</name>
    <name type="synonym">Neptunus trituberculatus</name>
    <dbReference type="NCBI Taxonomy" id="210409"/>
    <lineage>
        <taxon>Eukaryota</taxon>
        <taxon>Metazoa</taxon>
        <taxon>Ecdysozoa</taxon>
        <taxon>Arthropoda</taxon>
        <taxon>Crustacea</taxon>
        <taxon>Multicrustacea</taxon>
        <taxon>Malacostraca</taxon>
        <taxon>Eumalacostraca</taxon>
        <taxon>Eucarida</taxon>
        <taxon>Decapoda</taxon>
        <taxon>Pleocyemata</taxon>
        <taxon>Brachyura</taxon>
        <taxon>Eubrachyura</taxon>
        <taxon>Portunoidea</taxon>
        <taxon>Portunidae</taxon>
        <taxon>Portuninae</taxon>
        <taxon>Portunus</taxon>
    </lineage>
</organism>
<feature type="chain" id="PRO_5022886762" evidence="1">
    <location>
        <begin position="18"/>
        <end position="117"/>
    </location>
</feature>
<dbReference type="Proteomes" id="UP000324222">
    <property type="component" value="Unassembled WGS sequence"/>
</dbReference>
<evidence type="ECO:0000256" key="1">
    <source>
        <dbReference type="SAM" id="SignalP"/>
    </source>
</evidence>
<gene>
    <name evidence="2" type="ORF">E2C01_056015</name>
</gene>
<dbReference type="EMBL" id="VSRR010019124">
    <property type="protein sequence ID" value="MPC61938.1"/>
    <property type="molecule type" value="Genomic_DNA"/>
</dbReference>
<sequence>MSVFLVSLVENLRVVIACDLCNEWCHGIEAYTDLPAAIIDHIIAIQADLTSQVSALAAEVRELRSTIPTSSSGAQGATPCNPAQLQATSCNPCDPEGGNGILSDVMAVLLGSDIEDK</sequence>
<dbReference type="AlphaFoldDB" id="A0A5B7GYH9"/>
<comment type="caution">
    <text evidence="2">The sequence shown here is derived from an EMBL/GenBank/DDBJ whole genome shotgun (WGS) entry which is preliminary data.</text>
</comment>
<feature type="signal peptide" evidence="1">
    <location>
        <begin position="1"/>
        <end position="17"/>
    </location>
</feature>
<keyword evidence="3" id="KW-1185">Reference proteome</keyword>
<reference evidence="2 3" key="1">
    <citation type="submission" date="2019-05" db="EMBL/GenBank/DDBJ databases">
        <title>Another draft genome of Portunus trituberculatus and its Hox gene families provides insights of decapod evolution.</title>
        <authorList>
            <person name="Jeong J.-H."/>
            <person name="Song I."/>
            <person name="Kim S."/>
            <person name="Choi T."/>
            <person name="Kim D."/>
            <person name="Ryu S."/>
            <person name="Kim W."/>
        </authorList>
    </citation>
    <scope>NUCLEOTIDE SEQUENCE [LARGE SCALE GENOMIC DNA]</scope>
    <source>
        <tissue evidence="2">Muscle</tissue>
    </source>
</reference>